<feature type="transmembrane region" description="Helical" evidence="1">
    <location>
        <begin position="72"/>
        <end position="93"/>
    </location>
</feature>
<keyword evidence="4" id="KW-1185">Reference proteome</keyword>
<dbReference type="Proteomes" id="UP001549799">
    <property type="component" value="Unassembled WGS sequence"/>
</dbReference>
<dbReference type="NCBIfam" id="NF037970">
    <property type="entry name" value="vanZ_1"/>
    <property type="match status" value="1"/>
</dbReference>
<feature type="domain" description="VanZ-like" evidence="2">
    <location>
        <begin position="30"/>
        <end position="122"/>
    </location>
</feature>
<dbReference type="RefSeq" id="WP_354613418.1">
    <property type="nucleotide sequence ID" value="NZ_JBEXAE010000001.1"/>
</dbReference>
<feature type="transmembrane region" description="Helical" evidence="1">
    <location>
        <begin position="7"/>
        <end position="27"/>
    </location>
</feature>
<keyword evidence="1" id="KW-0472">Membrane</keyword>
<dbReference type="InterPro" id="IPR006976">
    <property type="entry name" value="VanZ-like"/>
</dbReference>
<keyword evidence="1" id="KW-1133">Transmembrane helix</keyword>
<dbReference type="EMBL" id="JBEXAE010000001">
    <property type="protein sequence ID" value="MET6989048.1"/>
    <property type="molecule type" value="Genomic_DNA"/>
</dbReference>
<dbReference type="Pfam" id="PF04892">
    <property type="entry name" value="VanZ"/>
    <property type="match status" value="1"/>
</dbReference>
<keyword evidence="1" id="KW-0812">Transmembrane</keyword>
<evidence type="ECO:0000256" key="1">
    <source>
        <dbReference type="SAM" id="Phobius"/>
    </source>
</evidence>
<protein>
    <submittedName>
        <fullName evidence="3">VanZ family protein</fullName>
    </submittedName>
</protein>
<feature type="transmembrane region" description="Helical" evidence="1">
    <location>
        <begin position="42"/>
        <end position="60"/>
    </location>
</feature>
<evidence type="ECO:0000259" key="2">
    <source>
        <dbReference type="Pfam" id="PF04892"/>
    </source>
</evidence>
<accession>A0ABV2SPG3</accession>
<gene>
    <name evidence="3" type="ORF">ABXZ36_00120</name>
</gene>
<evidence type="ECO:0000313" key="4">
    <source>
        <dbReference type="Proteomes" id="UP001549799"/>
    </source>
</evidence>
<reference evidence="3 4" key="1">
    <citation type="submission" date="2024-07" db="EMBL/GenBank/DDBJ databases">
        <title>The genome sequence of type strain Sediminicola arcticus GDMCC 1.2805.</title>
        <authorList>
            <person name="Liu Y."/>
        </authorList>
    </citation>
    <scope>NUCLEOTIDE SEQUENCE [LARGE SCALE GENOMIC DNA]</scope>
    <source>
        <strain evidence="3 4">GDMCC 1.2805</strain>
    </source>
</reference>
<evidence type="ECO:0000313" key="3">
    <source>
        <dbReference type="EMBL" id="MET6989048.1"/>
    </source>
</evidence>
<name>A0ABV2SPG3_9FLAO</name>
<proteinExistence type="predicted"/>
<comment type="caution">
    <text evidence="3">The sequence shown here is derived from an EMBL/GenBank/DDBJ whole genome shotgun (WGS) entry which is preliminary data.</text>
</comment>
<feature type="transmembrane region" description="Helical" evidence="1">
    <location>
        <begin position="105"/>
        <end position="123"/>
    </location>
</feature>
<organism evidence="3 4">
    <name type="scientific">Sediminicola arcticus</name>
    <dbReference type="NCBI Taxonomy" id="1574308"/>
    <lineage>
        <taxon>Bacteria</taxon>
        <taxon>Pseudomonadati</taxon>
        <taxon>Bacteroidota</taxon>
        <taxon>Flavobacteriia</taxon>
        <taxon>Flavobacteriales</taxon>
        <taxon>Flavobacteriaceae</taxon>
        <taxon>Sediminicola</taxon>
    </lineage>
</organism>
<sequence>MLKKSIFTIAFISWMVFITLLSLFSFSEGDLPDFEIPYMDKLVHFNFYFMAALLGVLSVRERTLGKSGLKKTILMILAAVILYGIVIEIMQSVFTVAREGDIFDVIANTFGALIGALAIKVLFSGKRQLKWKN</sequence>
<dbReference type="PANTHER" id="PTHR28008">
    <property type="entry name" value="DOMAIN PROTEIN, PUTATIVE (AFU_ORTHOLOGUE AFUA_3G10980)-RELATED"/>
    <property type="match status" value="1"/>
</dbReference>
<dbReference type="PANTHER" id="PTHR28008:SF1">
    <property type="entry name" value="DOMAIN PROTEIN, PUTATIVE (AFU_ORTHOLOGUE AFUA_3G10980)-RELATED"/>
    <property type="match status" value="1"/>
</dbReference>